<dbReference type="PROSITE" id="PS51891">
    <property type="entry name" value="CENP_V_GFA"/>
    <property type="match status" value="1"/>
</dbReference>
<dbReference type="InterPro" id="IPR006913">
    <property type="entry name" value="CENP-V/GFA"/>
</dbReference>
<dbReference type="PANTHER" id="PTHR33337:SF40">
    <property type="entry name" value="CENP-V_GFA DOMAIN-CONTAINING PROTEIN-RELATED"/>
    <property type="match status" value="1"/>
</dbReference>
<sequence length="134" mass="14885">MMLKGSCLCGKITIEVPDEFEYMGNCHCSECRKFTGSDYSSVGGISSEKFRYITGESIARTYRKSEETELVFCGECGSSLYSRKRTGGKHNIRLGILDSVPSHKPSFHIHTASRASWSEITDNLKQFEKGPNGA</sequence>
<keyword evidence="7" id="KW-1185">Reference proteome</keyword>
<dbReference type="GO" id="GO:0016846">
    <property type="term" value="F:carbon-sulfur lyase activity"/>
    <property type="evidence" value="ECO:0007669"/>
    <property type="project" value="InterPro"/>
</dbReference>
<evidence type="ECO:0000256" key="1">
    <source>
        <dbReference type="ARBA" id="ARBA00005495"/>
    </source>
</evidence>
<dbReference type="PANTHER" id="PTHR33337">
    <property type="entry name" value="GFA DOMAIN-CONTAINING PROTEIN"/>
    <property type="match status" value="1"/>
</dbReference>
<comment type="similarity">
    <text evidence="1">Belongs to the Gfa family.</text>
</comment>
<evidence type="ECO:0000256" key="4">
    <source>
        <dbReference type="ARBA" id="ARBA00023239"/>
    </source>
</evidence>
<gene>
    <name evidence="6" type="ORF">A8L45_04805</name>
</gene>
<name>A0A1C3EPT3_9GAMM</name>
<keyword evidence="6" id="KW-0378">Hydrolase</keyword>
<reference evidence="6 7" key="1">
    <citation type="submission" date="2016-05" db="EMBL/GenBank/DDBJ databases">
        <title>Genomic Taxonomy of the Vibrionaceae.</title>
        <authorList>
            <person name="Gomez-Gil B."/>
            <person name="Enciso-Ibarra J."/>
        </authorList>
    </citation>
    <scope>NUCLEOTIDE SEQUENCE [LARGE SCALE GENOMIC DNA]</scope>
    <source>
        <strain evidence="6 7">CAIM 1920</strain>
    </source>
</reference>
<organism evidence="6 7">
    <name type="scientific">Veronia pacifica</name>
    <dbReference type="NCBI Taxonomy" id="1080227"/>
    <lineage>
        <taxon>Bacteria</taxon>
        <taxon>Pseudomonadati</taxon>
        <taxon>Pseudomonadota</taxon>
        <taxon>Gammaproteobacteria</taxon>
        <taxon>Vibrionales</taxon>
        <taxon>Vibrionaceae</taxon>
        <taxon>Veronia</taxon>
    </lineage>
</organism>
<dbReference type="OrthoDB" id="9786619at2"/>
<keyword evidence="2" id="KW-0479">Metal-binding</keyword>
<accession>A0A1C3EPT3</accession>
<feature type="domain" description="CENP-V/GFA" evidence="5">
    <location>
        <begin position="3"/>
        <end position="118"/>
    </location>
</feature>
<comment type="caution">
    <text evidence="6">The sequence shown here is derived from an EMBL/GenBank/DDBJ whole genome shotgun (WGS) entry which is preliminary data.</text>
</comment>
<proteinExistence type="inferred from homology"/>
<dbReference type="EMBL" id="LYBM01000005">
    <property type="protein sequence ID" value="ODA35235.1"/>
    <property type="molecule type" value="Genomic_DNA"/>
</dbReference>
<dbReference type="STRING" id="1080227.A8L45_04805"/>
<protein>
    <submittedName>
        <fullName evidence="6">ADP-ribosylglycohydrolase</fullName>
    </submittedName>
</protein>
<evidence type="ECO:0000259" key="5">
    <source>
        <dbReference type="PROSITE" id="PS51891"/>
    </source>
</evidence>
<dbReference type="AlphaFoldDB" id="A0A1C3EPT3"/>
<evidence type="ECO:0000256" key="2">
    <source>
        <dbReference type="ARBA" id="ARBA00022723"/>
    </source>
</evidence>
<keyword evidence="4" id="KW-0456">Lyase</keyword>
<dbReference type="GO" id="GO:0016787">
    <property type="term" value="F:hydrolase activity"/>
    <property type="evidence" value="ECO:0007669"/>
    <property type="project" value="UniProtKB-KW"/>
</dbReference>
<evidence type="ECO:0000313" key="7">
    <source>
        <dbReference type="Proteomes" id="UP000094936"/>
    </source>
</evidence>
<dbReference type="Gene3D" id="3.90.1590.10">
    <property type="entry name" value="glutathione-dependent formaldehyde- activating enzyme (gfa)"/>
    <property type="match status" value="1"/>
</dbReference>
<dbReference type="SUPFAM" id="SSF51316">
    <property type="entry name" value="Mss4-like"/>
    <property type="match status" value="1"/>
</dbReference>
<keyword evidence="3" id="KW-0862">Zinc</keyword>
<dbReference type="GO" id="GO:0046872">
    <property type="term" value="F:metal ion binding"/>
    <property type="evidence" value="ECO:0007669"/>
    <property type="project" value="UniProtKB-KW"/>
</dbReference>
<evidence type="ECO:0000256" key="3">
    <source>
        <dbReference type="ARBA" id="ARBA00022833"/>
    </source>
</evidence>
<dbReference type="Pfam" id="PF04828">
    <property type="entry name" value="GFA"/>
    <property type="match status" value="1"/>
</dbReference>
<dbReference type="InterPro" id="IPR011057">
    <property type="entry name" value="Mss4-like_sf"/>
</dbReference>
<dbReference type="Proteomes" id="UP000094936">
    <property type="component" value="Unassembled WGS sequence"/>
</dbReference>
<evidence type="ECO:0000313" key="6">
    <source>
        <dbReference type="EMBL" id="ODA35235.1"/>
    </source>
</evidence>